<dbReference type="RefSeq" id="WP_136855760.1">
    <property type="nucleotide sequence ID" value="NZ_SUNH01000007.1"/>
</dbReference>
<comment type="caution">
    <text evidence="1">The sequence shown here is derived from an EMBL/GenBank/DDBJ whole genome shotgun (WGS) entry which is preliminary data.</text>
</comment>
<name>A0A4U0QUR3_9RHOB</name>
<evidence type="ECO:0000313" key="2">
    <source>
        <dbReference type="Proteomes" id="UP000306223"/>
    </source>
</evidence>
<dbReference type="EMBL" id="SUNH01000007">
    <property type="protein sequence ID" value="TJZ85835.1"/>
    <property type="molecule type" value="Genomic_DNA"/>
</dbReference>
<keyword evidence="2" id="KW-1185">Reference proteome</keyword>
<protein>
    <submittedName>
        <fullName evidence="1">Uncharacterized protein</fullName>
    </submittedName>
</protein>
<accession>A0A4U0QUR3</accession>
<proteinExistence type="predicted"/>
<organism evidence="1 2">
    <name type="scientific">Paracoccus hibiscisoli</name>
    <dbReference type="NCBI Taxonomy" id="2023261"/>
    <lineage>
        <taxon>Bacteria</taxon>
        <taxon>Pseudomonadati</taxon>
        <taxon>Pseudomonadota</taxon>
        <taxon>Alphaproteobacteria</taxon>
        <taxon>Rhodobacterales</taxon>
        <taxon>Paracoccaceae</taxon>
        <taxon>Paracoccus</taxon>
    </lineage>
</organism>
<dbReference type="Proteomes" id="UP000306223">
    <property type="component" value="Unassembled WGS sequence"/>
</dbReference>
<dbReference type="AlphaFoldDB" id="A0A4U0QUR3"/>
<evidence type="ECO:0000313" key="1">
    <source>
        <dbReference type="EMBL" id="TJZ85835.1"/>
    </source>
</evidence>
<reference evidence="1 2" key="1">
    <citation type="submission" date="2019-04" db="EMBL/GenBank/DDBJ databases">
        <authorList>
            <person name="Li J."/>
        </authorList>
    </citation>
    <scope>NUCLEOTIDE SEQUENCE [LARGE SCALE GENOMIC DNA]</scope>
    <source>
        <strain evidence="1 2">CCTCC AB2016182</strain>
    </source>
</reference>
<gene>
    <name evidence="1" type="ORF">FA740_05390</name>
</gene>
<dbReference type="OrthoDB" id="7877312at2"/>
<sequence>MSGYAIIDPTGLVIGREEGSSFLNAVNGGGAFGTVVLLKDGETVAVNQTAFIDNEFVSIPPRPAPWATWSGSEWIDPRTPADMQAALYAARDAATREKSDLLMTMMAVGALSQEDARAAARGEVPPSYQAAFDQLPLEAQTYALVKWPSDQVISRNNPMVLLFAHEANITPEQLDEFFGVQTPT</sequence>